<evidence type="ECO:0000256" key="12">
    <source>
        <dbReference type="ARBA" id="ARBA00023242"/>
    </source>
</evidence>
<dbReference type="InterPro" id="IPR013083">
    <property type="entry name" value="Znf_RING/FYVE/PHD"/>
</dbReference>
<dbReference type="Pfam" id="PF08797">
    <property type="entry name" value="HIRAN"/>
    <property type="match status" value="1"/>
</dbReference>
<gene>
    <name evidence="17" type="ORF">MERGE_000973</name>
</gene>
<dbReference type="InterPro" id="IPR038718">
    <property type="entry name" value="SNF2-like_sf"/>
</dbReference>
<dbReference type="GO" id="GO:0003676">
    <property type="term" value="F:nucleic acid binding"/>
    <property type="evidence" value="ECO:0007669"/>
    <property type="project" value="InterPro"/>
</dbReference>
<keyword evidence="6 13" id="KW-0863">Zinc-finger</keyword>
<dbReference type="InterPro" id="IPR014001">
    <property type="entry name" value="Helicase_ATP-bd"/>
</dbReference>
<dbReference type="Gene3D" id="3.30.40.10">
    <property type="entry name" value="Zinc/RING finger domain, C3HC4 (zinc finger)"/>
    <property type="match status" value="1"/>
</dbReference>
<name>A0A899FXS2_9ASCO</name>
<proteinExistence type="inferred from homology"/>
<dbReference type="Proteomes" id="UP000663699">
    <property type="component" value="Chromosome 13"/>
</dbReference>
<evidence type="ECO:0000256" key="1">
    <source>
        <dbReference type="ARBA" id="ARBA00004123"/>
    </source>
</evidence>
<dbReference type="Pfam" id="PF00176">
    <property type="entry name" value="SNF2-rel_dom"/>
    <property type="match status" value="1"/>
</dbReference>
<comment type="similarity">
    <text evidence="2">Belongs to the SNF2/RAD54 helicase family.</text>
</comment>
<evidence type="ECO:0000313" key="18">
    <source>
        <dbReference type="Proteomes" id="UP000663699"/>
    </source>
</evidence>
<dbReference type="SMART" id="SM00910">
    <property type="entry name" value="HIRAN"/>
    <property type="match status" value="1"/>
</dbReference>
<dbReference type="PANTHER" id="PTHR45626:SF22">
    <property type="entry name" value="DNA REPAIR PROTEIN RAD5"/>
    <property type="match status" value="1"/>
</dbReference>
<dbReference type="GO" id="GO:0008270">
    <property type="term" value="F:zinc ion binding"/>
    <property type="evidence" value="ECO:0007669"/>
    <property type="project" value="UniProtKB-KW"/>
</dbReference>
<dbReference type="PANTHER" id="PTHR45626">
    <property type="entry name" value="TRANSCRIPTION TERMINATION FACTOR 2-RELATED"/>
    <property type="match status" value="1"/>
</dbReference>
<protein>
    <recommendedName>
        <fullName evidence="19">DNA repair protein RAD5</fullName>
    </recommendedName>
</protein>
<evidence type="ECO:0000256" key="9">
    <source>
        <dbReference type="ARBA" id="ARBA00022833"/>
    </source>
</evidence>
<dbReference type="GO" id="GO:0005524">
    <property type="term" value="F:ATP binding"/>
    <property type="evidence" value="ECO:0007669"/>
    <property type="project" value="UniProtKB-KW"/>
</dbReference>
<dbReference type="Gene3D" id="3.40.50.10810">
    <property type="entry name" value="Tandem AAA-ATPase domain"/>
    <property type="match status" value="1"/>
</dbReference>
<keyword evidence="12" id="KW-0539">Nucleus</keyword>
<dbReference type="SMART" id="SM00490">
    <property type="entry name" value="HELICc"/>
    <property type="match status" value="1"/>
</dbReference>
<dbReference type="InterPro" id="IPR049730">
    <property type="entry name" value="SNF2/RAD54-like_C"/>
</dbReference>
<dbReference type="CDD" id="cd18008">
    <property type="entry name" value="DEXDc_SHPRH-like"/>
    <property type="match status" value="1"/>
</dbReference>
<evidence type="ECO:0000256" key="2">
    <source>
        <dbReference type="ARBA" id="ARBA00007025"/>
    </source>
</evidence>
<keyword evidence="5" id="KW-0227">DNA damage</keyword>
<dbReference type="GO" id="GO:0006281">
    <property type="term" value="P:DNA repair"/>
    <property type="evidence" value="ECO:0007669"/>
    <property type="project" value="UniProtKB-KW"/>
</dbReference>
<feature type="domain" description="Helicase ATP-binding" evidence="15">
    <location>
        <begin position="416"/>
        <end position="607"/>
    </location>
</feature>
<dbReference type="InterPro" id="IPR027417">
    <property type="entry name" value="P-loop_NTPase"/>
</dbReference>
<dbReference type="InterPro" id="IPR050628">
    <property type="entry name" value="SNF2_RAD54_helicase_TF"/>
</dbReference>
<evidence type="ECO:0000259" key="14">
    <source>
        <dbReference type="PROSITE" id="PS50089"/>
    </source>
</evidence>
<accession>A0A899FXS2</accession>
<evidence type="ECO:0000256" key="8">
    <source>
        <dbReference type="ARBA" id="ARBA00022806"/>
    </source>
</evidence>
<dbReference type="Pfam" id="PF00271">
    <property type="entry name" value="Helicase_C"/>
    <property type="match status" value="1"/>
</dbReference>
<dbReference type="SMART" id="SM00487">
    <property type="entry name" value="DEXDc"/>
    <property type="match status" value="1"/>
</dbReference>
<organism evidence="17 18">
    <name type="scientific">Pneumocystis wakefieldiae</name>
    <dbReference type="NCBI Taxonomy" id="38082"/>
    <lineage>
        <taxon>Eukaryota</taxon>
        <taxon>Fungi</taxon>
        <taxon>Dikarya</taxon>
        <taxon>Ascomycota</taxon>
        <taxon>Taphrinomycotina</taxon>
        <taxon>Pneumocystomycetes</taxon>
        <taxon>Pneumocystaceae</taxon>
        <taxon>Pneumocystis</taxon>
    </lineage>
</organism>
<dbReference type="GO" id="GO:0008094">
    <property type="term" value="F:ATP-dependent activity, acting on DNA"/>
    <property type="evidence" value="ECO:0007669"/>
    <property type="project" value="TreeGrafter"/>
</dbReference>
<dbReference type="CDD" id="cd16572">
    <property type="entry name" value="RING-HC_SpRad8-like"/>
    <property type="match status" value="1"/>
</dbReference>
<dbReference type="InterPro" id="IPR000330">
    <property type="entry name" value="SNF2_N"/>
</dbReference>
<comment type="subcellular location">
    <subcellularLocation>
        <location evidence="1">Nucleus</location>
    </subcellularLocation>
</comment>
<dbReference type="PROSITE" id="PS50089">
    <property type="entry name" value="ZF_RING_2"/>
    <property type="match status" value="1"/>
</dbReference>
<evidence type="ECO:0000256" key="11">
    <source>
        <dbReference type="ARBA" id="ARBA00023204"/>
    </source>
</evidence>
<feature type="domain" description="RING-type" evidence="14">
    <location>
        <begin position="790"/>
        <end position="835"/>
    </location>
</feature>
<evidence type="ECO:0000256" key="6">
    <source>
        <dbReference type="ARBA" id="ARBA00022771"/>
    </source>
</evidence>
<reference evidence="17" key="1">
    <citation type="submission" date="2020-06" db="EMBL/GenBank/DDBJ databases">
        <title>Genomes of multiple members of Pneumocystis genus reveal paths to human pathogen Pneumocystis jirovecii.</title>
        <authorList>
            <person name="Cisse O.H."/>
            <person name="Ma L."/>
            <person name="Dekker J."/>
            <person name="Khil P."/>
            <person name="Jo J."/>
            <person name="Brenchley J."/>
            <person name="Blair R."/>
            <person name="Pahar B."/>
            <person name="Chabe M."/>
            <person name="Van Rompay K.A."/>
            <person name="Keesler R."/>
            <person name="Sukura A."/>
            <person name="Hirsch V."/>
            <person name="Kutty G."/>
            <person name="Liu Y."/>
            <person name="Peng L."/>
            <person name="Chen J."/>
            <person name="Song J."/>
            <person name="Weissenbacher-Lang C."/>
            <person name="Xu J."/>
            <person name="Upham N.S."/>
            <person name="Stajich J.E."/>
            <person name="Cuomo C.A."/>
            <person name="Cushion M.T."/>
            <person name="Kovacs J.A."/>
        </authorList>
    </citation>
    <scope>NUCLEOTIDE SEQUENCE</scope>
    <source>
        <strain evidence="17">2A</strain>
    </source>
</reference>
<evidence type="ECO:0000256" key="10">
    <source>
        <dbReference type="ARBA" id="ARBA00022840"/>
    </source>
</evidence>
<dbReference type="EMBL" id="CP054544">
    <property type="protein sequence ID" value="QSL66591.1"/>
    <property type="molecule type" value="Genomic_DNA"/>
</dbReference>
<evidence type="ECO:0008006" key="19">
    <source>
        <dbReference type="Google" id="ProtNLM"/>
    </source>
</evidence>
<keyword evidence="11" id="KW-0234">DNA repair</keyword>
<dbReference type="InterPro" id="IPR014905">
    <property type="entry name" value="HIRAN"/>
</dbReference>
<evidence type="ECO:0000256" key="4">
    <source>
        <dbReference type="ARBA" id="ARBA00022741"/>
    </source>
</evidence>
<evidence type="ECO:0000259" key="15">
    <source>
        <dbReference type="PROSITE" id="PS51192"/>
    </source>
</evidence>
<keyword evidence="10" id="KW-0067">ATP-binding</keyword>
<evidence type="ECO:0000256" key="13">
    <source>
        <dbReference type="PROSITE-ProRule" id="PRU00175"/>
    </source>
</evidence>
<evidence type="ECO:0000256" key="5">
    <source>
        <dbReference type="ARBA" id="ARBA00022763"/>
    </source>
</evidence>
<dbReference type="GO" id="GO:0004386">
    <property type="term" value="F:helicase activity"/>
    <property type="evidence" value="ECO:0007669"/>
    <property type="project" value="UniProtKB-KW"/>
</dbReference>
<keyword evidence="4" id="KW-0547">Nucleotide-binding</keyword>
<dbReference type="SUPFAM" id="SSF52540">
    <property type="entry name" value="P-loop containing nucleoside triphosphate hydrolases"/>
    <property type="match status" value="2"/>
</dbReference>
<dbReference type="PROSITE" id="PS51194">
    <property type="entry name" value="HELICASE_CTER"/>
    <property type="match status" value="1"/>
</dbReference>
<dbReference type="CDD" id="cd18793">
    <property type="entry name" value="SF2_C_SNF"/>
    <property type="match status" value="1"/>
</dbReference>
<dbReference type="InterPro" id="IPR001650">
    <property type="entry name" value="Helicase_C-like"/>
</dbReference>
<feature type="domain" description="Helicase C-terminal" evidence="16">
    <location>
        <begin position="877"/>
        <end position="1031"/>
    </location>
</feature>
<keyword evidence="7" id="KW-0378">Hydrolase</keyword>
<dbReference type="GO" id="GO:0005634">
    <property type="term" value="C:nucleus"/>
    <property type="evidence" value="ECO:0007669"/>
    <property type="project" value="UniProtKB-SubCell"/>
</dbReference>
<evidence type="ECO:0000313" key="17">
    <source>
        <dbReference type="EMBL" id="QSL66591.1"/>
    </source>
</evidence>
<evidence type="ECO:0000259" key="16">
    <source>
        <dbReference type="PROSITE" id="PS51194"/>
    </source>
</evidence>
<keyword evidence="8" id="KW-0347">Helicase</keyword>
<evidence type="ECO:0000256" key="3">
    <source>
        <dbReference type="ARBA" id="ARBA00022723"/>
    </source>
</evidence>
<dbReference type="PROSITE" id="PS51192">
    <property type="entry name" value="HELICASE_ATP_BIND_1"/>
    <property type="match status" value="1"/>
</dbReference>
<dbReference type="SUPFAM" id="SSF57850">
    <property type="entry name" value="RING/U-box"/>
    <property type="match status" value="1"/>
</dbReference>
<evidence type="ECO:0000256" key="7">
    <source>
        <dbReference type="ARBA" id="ARBA00022801"/>
    </source>
</evidence>
<sequence>MDKAGKRPRVNSFCGHQAHSANECGKMEAMIEELKVVIGQNVEIEILEYLVQTSKGNIELALNMYFDKTWEKRNPTEQKCINKEPLSTKSWYLKYIGSFGMEGWANVSGTGFLSAGEVVLLKKQDKINKKNTSRQFFSESVAKKRNSKQKLSSIVRFCTEKGLEIGRIPQESAIHISTLLEFKTCSFTASCIYAPDKIKIGDKILLQVACFIHKRAFTTMKEPLFSREGHIYEKSRTEEIHEQHRQAILWLLTKVGLEPDDSKTPDSKTIFKEVIKTSKTMGSILSKTGYLDPFEENNSDSEEESKELEKEQISYIYKSMKSYDPNMKEISPSSSFNLELKSYQKQENLLIFIIFFLIFLGLREIDMLKEKNTIHPLWQIFYWPSYNENGKKLDFENSDNRFYVNPYSGKLTLEFPRADQGFCGGILADEMGLGKTIEILSLIHSNKPVASLNSTPFIMNSNPSIQSCRTTLVIAPLSLLDQWRSEAEIASKPNSLKIQIYYGADKSIDALVQCQTTNQPDLLITSYGVVLSEWSQMTTNNKSFFNLFSIDFYRVVLDEAHYIKNRHSKTAKACSSLNAKRRWVLTGTPIVNKLEDLFSLIHFLKIEPWGNFIFWKTFITIPFESKNIPRALNTVRMIFENVILRRTKTTKDIHGNLIITLPSKEIMTEEIVLSLKEREIYDFIYTKAKQAFIENSAAGTVFKNYITILTMLLRLRQSCCHPSLIKRGEKNDFLNLPFDKDIENSMNTDDIIDLKDLIEPFCNQNIEKQNTDVYKTCVIKNILENAQDECSICSASPIVEEAITSCWHMACKLCLKKHIEFQKAHNKKPLCHMCRSPIDEQNVYEIIRKGSQGVSDSNCRIELRKFTLISSSKLDALIKQLFALKMSDPYAKSIIFSQFTTFLDLVEVFIKRDNFEFLRLDGGMSMKERSIVLEKFRTEKKGLILLVSIKSGSVGLNLTAASWVFILDPWWNFSMENQAIDRVHRIGQTLPVKVVRFIVKDTIEEKMIQICKRKLMLADISVMDYQSHDYVTKQHLEELQALFE</sequence>
<dbReference type="InterPro" id="IPR001841">
    <property type="entry name" value="Znf_RING"/>
</dbReference>
<dbReference type="Gene3D" id="3.40.50.300">
    <property type="entry name" value="P-loop containing nucleotide triphosphate hydrolases"/>
    <property type="match status" value="1"/>
</dbReference>
<dbReference type="GO" id="GO:0016818">
    <property type="term" value="F:hydrolase activity, acting on acid anhydrides, in phosphorus-containing anhydrides"/>
    <property type="evidence" value="ECO:0007669"/>
    <property type="project" value="InterPro"/>
</dbReference>
<keyword evidence="18" id="KW-1185">Reference proteome</keyword>
<dbReference type="AlphaFoldDB" id="A0A899FXS2"/>
<dbReference type="OrthoDB" id="2801544at2759"/>
<keyword evidence="3" id="KW-0479">Metal-binding</keyword>
<keyword evidence="9" id="KW-0862">Zinc</keyword>